<comment type="caution">
    <text evidence="2">The sequence shown here is derived from an EMBL/GenBank/DDBJ whole genome shotgun (WGS) entry which is preliminary data.</text>
</comment>
<dbReference type="InterPro" id="IPR052170">
    <property type="entry name" value="M29_Exopeptidase"/>
</dbReference>
<evidence type="ECO:0000313" key="2">
    <source>
        <dbReference type="EMBL" id="PWT28373.1"/>
    </source>
</evidence>
<keyword evidence="1" id="KW-0479">Metal-binding</keyword>
<dbReference type="SUPFAM" id="SSF144052">
    <property type="entry name" value="Thermophilic metalloprotease-like"/>
    <property type="match status" value="1"/>
</dbReference>
<name>A0A317G6Q0_BUTFI</name>
<dbReference type="GO" id="GO:0046872">
    <property type="term" value="F:metal ion binding"/>
    <property type="evidence" value="ECO:0007669"/>
    <property type="project" value="UniProtKB-KW"/>
</dbReference>
<accession>A0A317G6Q0</accession>
<keyword evidence="2" id="KW-0031">Aminopeptidase</keyword>
<dbReference type="GO" id="GO:0006508">
    <property type="term" value="P:proteolysis"/>
    <property type="evidence" value="ECO:0007669"/>
    <property type="project" value="InterPro"/>
</dbReference>
<keyword evidence="3" id="KW-1185">Reference proteome</keyword>
<evidence type="ECO:0000256" key="1">
    <source>
        <dbReference type="ARBA" id="ARBA00022723"/>
    </source>
</evidence>
<protein>
    <submittedName>
        <fullName evidence="2">Leucyl aminopeptidase</fullName>
    </submittedName>
</protein>
<evidence type="ECO:0000313" key="3">
    <source>
        <dbReference type="Proteomes" id="UP000245488"/>
    </source>
</evidence>
<organism evidence="2 3">
    <name type="scientific">Butyrivibrio fibrisolvens</name>
    <dbReference type="NCBI Taxonomy" id="831"/>
    <lineage>
        <taxon>Bacteria</taxon>
        <taxon>Bacillati</taxon>
        <taxon>Bacillota</taxon>
        <taxon>Clostridia</taxon>
        <taxon>Lachnospirales</taxon>
        <taxon>Lachnospiraceae</taxon>
        <taxon>Butyrivibrio</taxon>
    </lineage>
</organism>
<dbReference type="Pfam" id="PF02073">
    <property type="entry name" value="Peptidase_M29"/>
    <property type="match status" value="1"/>
</dbReference>
<reference evidence="2 3" key="1">
    <citation type="submission" date="2017-09" db="EMBL/GenBank/DDBJ databases">
        <title>High-quality draft genome sequence of Butyrivibrio fibrisolvens INBov1, isolated from cow rumen.</title>
        <authorList>
            <person name="Rodriguez Hernaez J."/>
            <person name="Rivarola M."/>
            <person name="Paniego N."/>
            <person name="Cravero S."/>
            <person name="Ceron Cucchi M."/>
            <person name="Martinez M.C."/>
        </authorList>
    </citation>
    <scope>NUCLEOTIDE SEQUENCE [LARGE SCALE GENOMIC DNA]</scope>
    <source>
        <strain evidence="2 3">INBov1</strain>
    </source>
</reference>
<dbReference type="PANTHER" id="PTHR34448">
    <property type="entry name" value="AMINOPEPTIDASE"/>
    <property type="match status" value="1"/>
</dbReference>
<dbReference type="InterPro" id="IPR000787">
    <property type="entry name" value="Peptidase_M29"/>
</dbReference>
<keyword evidence="2" id="KW-0645">Protease</keyword>
<dbReference type="PANTHER" id="PTHR34448:SF1">
    <property type="entry name" value="BLL6088 PROTEIN"/>
    <property type="match status" value="1"/>
</dbReference>
<dbReference type="AlphaFoldDB" id="A0A317G6Q0"/>
<gene>
    <name evidence="2" type="ORF">CPT75_15215</name>
</gene>
<dbReference type="GO" id="GO:0004177">
    <property type="term" value="F:aminopeptidase activity"/>
    <property type="evidence" value="ECO:0007669"/>
    <property type="project" value="UniProtKB-KW"/>
</dbReference>
<dbReference type="EMBL" id="NXNG01000001">
    <property type="protein sequence ID" value="PWT28373.1"/>
    <property type="molecule type" value="Genomic_DNA"/>
</dbReference>
<keyword evidence="2" id="KW-0378">Hydrolase</keyword>
<dbReference type="Proteomes" id="UP000245488">
    <property type="component" value="Chromosome"/>
</dbReference>
<sequence length="683" mass="77189">MIIYYIKKGYGISRIKKMNNEADIKELNDRLTKVKDEIAGILTSEKEDSFFAQAAKLVTLQFETYDKLTDGSFYELDEAAMKANNDELYNWKLEANYEDSFVNPTKAANVYGDKGQIIALLAEKLVFGNTHIFNNRKERYVIAIELFLEIYNLYKEGADVDAWKKAIKDHQTKYIDLIAMEAIHRQYDPDNHKVTEILNKVKPGDYRFLYLYGLPVSDNEVRTAKFIDSLSDSDLTAMAGTLTKGYRKGFEVMGVDFAKKKSVCIYYNVGFEKMVKTAAEQFKEMGLASTFLVTSGAENKQSDFDHKQDMALYLDEAFVDTYLSAFRKAYESIKDKVRSHGGPAAIEIFGERDFAPVRKKEAPAFDEKQRPLYASLINKAALLRTQFLPGEERSFAIIAYPVPEIGDKFEQIFADTVKVNTLPREKYQKIQQAIIDALDLGDHAVIKGMNGNKTELTVSFHELKNPEKETNFENCLDDVNIPLGEVFTSPVLKGTNGLLHVKEVFINGLKYTDLSFTVKDGMVTDYSCGNFENPADGKKLVDDEIMKNHETLAMGEFAIGTNTVAYVMGIKHDIQAKLPILIAEKTGPHFAFGDTCYSHSEEHAVFNPDGKEIIARDNEVSSLRKDDPEKAYFGCHTDITVPYNELGEITVYGKNGYQKTIIKDGRFVLDGTQELNEALEELN</sequence>
<proteinExistence type="predicted"/>